<dbReference type="PANTHER" id="PTHR12128">
    <property type="entry name" value="DIHYDRODIPICOLINATE SYNTHASE"/>
    <property type="match status" value="1"/>
</dbReference>
<feature type="active site" description="Proton donor/acceptor" evidence="5">
    <location>
        <position position="137"/>
    </location>
</feature>
<dbReference type="AlphaFoldDB" id="A0A662ZRC1"/>
<proteinExistence type="inferred from homology"/>
<evidence type="ECO:0000313" key="7">
    <source>
        <dbReference type="EMBL" id="SFK26525.1"/>
    </source>
</evidence>
<dbReference type="Proteomes" id="UP000243374">
    <property type="component" value="Unassembled WGS sequence"/>
</dbReference>
<organism evidence="7 8">
    <name type="scientific">Succinivibrio dextrinosolvens</name>
    <dbReference type="NCBI Taxonomy" id="83771"/>
    <lineage>
        <taxon>Bacteria</taxon>
        <taxon>Pseudomonadati</taxon>
        <taxon>Pseudomonadota</taxon>
        <taxon>Gammaproteobacteria</taxon>
        <taxon>Aeromonadales</taxon>
        <taxon>Succinivibrionaceae</taxon>
        <taxon>Succinivibrio</taxon>
    </lineage>
</organism>
<feature type="binding site" evidence="6">
    <location>
        <position position="208"/>
    </location>
    <ligand>
        <name>pyruvate</name>
        <dbReference type="ChEBI" id="CHEBI:15361"/>
    </ligand>
</feature>
<dbReference type="GO" id="GO:0008840">
    <property type="term" value="F:4-hydroxy-tetrahydrodipicolinate synthase activity"/>
    <property type="evidence" value="ECO:0007669"/>
    <property type="project" value="TreeGrafter"/>
</dbReference>
<dbReference type="PROSITE" id="PS00666">
    <property type="entry name" value="DHDPS_2"/>
    <property type="match status" value="1"/>
</dbReference>
<gene>
    <name evidence="7" type="ORF">SAMN04487865_10466</name>
</gene>
<accession>A0A662ZRC1</accession>
<dbReference type="PIRSF" id="PIRSF001365">
    <property type="entry name" value="DHDPS"/>
    <property type="match status" value="1"/>
</dbReference>
<protein>
    <submittedName>
        <fullName evidence="7">4-hydroxy-tetrahydrodipicolinate synthase</fullName>
    </submittedName>
</protein>
<feature type="binding site" evidence="6">
    <location>
        <position position="47"/>
    </location>
    <ligand>
        <name>pyruvate</name>
        <dbReference type="ChEBI" id="CHEBI:15361"/>
    </ligand>
</feature>
<dbReference type="PANTHER" id="PTHR12128:SF66">
    <property type="entry name" value="4-HYDROXY-2-OXOGLUTARATE ALDOLASE, MITOCHONDRIAL"/>
    <property type="match status" value="1"/>
</dbReference>
<feature type="active site" description="Schiff-base intermediate with substrate" evidence="5">
    <location>
        <position position="166"/>
    </location>
</feature>
<evidence type="ECO:0000256" key="6">
    <source>
        <dbReference type="PIRSR" id="PIRSR001365-2"/>
    </source>
</evidence>
<dbReference type="RefSeq" id="WP_074841204.1">
    <property type="nucleotide sequence ID" value="NZ_CP047056.1"/>
</dbReference>
<keyword evidence="3" id="KW-0704">Schiff base</keyword>
<dbReference type="Pfam" id="PF00701">
    <property type="entry name" value="DHDPS"/>
    <property type="match status" value="1"/>
</dbReference>
<evidence type="ECO:0000256" key="1">
    <source>
        <dbReference type="ARBA" id="ARBA00007592"/>
    </source>
</evidence>
<dbReference type="InterPro" id="IPR013785">
    <property type="entry name" value="Aldolase_TIM"/>
</dbReference>
<dbReference type="SUPFAM" id="SSF51569">
    <property type="entry name" value="Aldolase"/>
    <property type="match status" value="1"/>
</dbReference>
<evidence type="ECO:0000256" key="2">
    <source>
        <dbReference type="ARBA" id="ARBA00023239"/>
    </source>
</evidence>
<dbReference type="EMBL" id="FOSF01000046">
    <property type="protein sequence ID" value="SFK26525.1"/>
    <property type="molecule type" value="Genomic_DNA"/>
</dbReference>
<keyword evidence="2 4" id="KW-0456">Lyase</keyword>
<name>A0A662ZRC1_9GAMM</name>
<evidence type="ECO:0000256" key="3">
    <source>
        <dbReference type="ARBA" id="ARBA00023270"/>
    </source>
</evidence>
<dbReference type="InterPro" id="IPR002220">
    <property type="entry name" value="DapA-like"/>
</dbReference>
<dbReference type="PRINTS" id="PR00146">
    <property type="entry name" value="DHPICSNTHASE"/>
</dbReference>
<dbReference type="OrthoDB" id="9782828at2"/>
<evidence type="ECO:0000256" key="5">
    <source>
        <dbReference type="PIRSR" id="PIRSR001365-1"/>
    </source>
</evidence>
<dbReference type="Gene3D" id="3.20.20.70">
    <property type="entry name" value="Aldolase class I"/>
    <property type="match status" value="1"/>
</dbReference>
<dbReference type="InterPro" id="IPR020625">
    <property type="entry name" value="Schiff_base-form_aldolases_AS"/>
</dbReference>
<sequence>MKKMFGVINAMTTPFKEDGSIDVESLKKQVDFQIEHGTNCLYPLGTTGEMYLLSVEERKLVAETVVKHANGRAIVYIHVGAMTTKDACELAAHAEKIGADGIGAVTPSFFGANERALLQYYKDISASVSRDFPIYLYSIPQCSGNDILPEVAEKIAKACPNVIGIKYSYPDMVRILNYININNGDFSVLVGPDRLFYAGLCSGAEGTVSGCAGPVPEVFTAIYKAWKEGKHDECRKLQKKANEVISIIKAGADMGIFKDVLKRRGVVANGLMRRPLVEIEKSEGDEIWKALQPYLEK</sequence>
<dbReference type="SMART" id="SM01130">
    <property type="entry name" value="DHDPS"/>
    <property type="match status" value="1"/>
</dbReference>
<comment type="similarity">
    <text evidence="1 4">Belongs to the DapA family.</text>
</comment>
<evidence type="ECO:0000256" key="4">
    <source>
        <dbReference type="PIRNR" id="PIRNR001365"/>
    </source>
</evidence>
<keyword evidence="8" id="KW-1185">Reference proteome</keyword>
<evidence type="ECO:0000313" key="8">
    <source>
        <dbReference type="Proteomes" id="UP000243374"/>
    </source>
</evidence>
<reference evidence="7 8" key="1">
    <citation type="submission" date="2016-10" db="EMBL/GenBank/DDBJ databases">
        <authorList>
            <person name="Varghese N."/>
            <person name="Submissions S."/>
        </authorList>
    </citation>
    <scope>NUCLEOTIDE SEQUENCE [LARGE SCALE GENOMIC DNA]</scope>
    <source>
        <strain evidence="7 8">22B</strain>
    </source>
</reference>
<dbReference type="CDD" id="cd00408">
    <property type="entry name" value="DHDPS-like"/>
    <property type="match status" value="1"/>
</dbReference>
<dbReference type="GO" id="GO:0044281">
    <property type="term" value="P:small molecule metabolic process"/>
    <property type="evidence" value="ECO:0007669"/>
    <property type="project" value="UniProtKB-ARBA"/>
</dbReference>